<evidence type="ECO:0000313" key="2">
    <source>
        <dbReference type="Proteomes" id="UP001194468"/>
    </source>
</evidence>
<evidence type="ECO:0000313" key="1">
    <source>
        <dbReference type="EMBL" id="KAF8441349.1"/>
    </source>
</evidence>
<keyword evidence="2" id="KW-1185">Reference proteome</keyword>
<reference evidence="1" key="1">
    <citation type="submission" date="2019-10" db="EMBL/GenBank/DDBJ databases">
        <authorList>
            <consortium name="DOE Joint Genome Institute"/>
            <person name="Kuo A."/>
            <person name="Miyauchi S."/>
            <person name="Kiss E."/>
            <person name="Drula E."/>
            <person name="Kohler A."/>
            <person name="Sanchez-Garcia M."/>
            <person name="Andreopoulos B."/>
            <person name="Barry K.W."/>
            <person name="Bonito G."/>
            <person name="Buee M."/>
            <person name="Carver A."/>
            <person name="Chen C."/>
            <person name="Cichocki N."/>
            <person name="Clum A."/>
            <person name="Culley D."/>
            <person name="Crous P.W."/>
            <person name="Fauchery L."/>
            <person name="Girlanda M."/>
            <person name="Hayes R."/>
            <person name="Keri Z."/>
            <person name="LaButti K."/>
            <person name="Lipzen A."/>
            <person name="Lombard V."/>
            <person name="Magnuson J."/>
            <person name="Maillard F."/>
            <person name="Morin E."/>
            <person name="Murat C."/>
            <person name="Nolan M."/>
            <person name="Ohm R."/>
            <person name="Pangilinan J."/>
            <person name="Pereira M."/>
            <person name="Perotto S."/>
            <person name="Peter M."/>
            <person name="Riley R."/>
            <person name="Sitrit Y."/>
            <person name="Stielow B."/>
            <person name="Szollosi G."/>
            <person name="Zifcakova L."/>
            <person name="Stursova M."/>
            <person name="Spatafora J.W."/>
            <person name="Tedersoo L."/>
            <person name="Vaario L.-M."/>
            <person name="Yamada A."/>
            <person name="Yan M."/>
            <person name="Wang P."/>
            <person name="Xu J."/>
            <person name="Bruns T."/>
            <person name="Baldrian P."/>
            <person name="Vilgalys R."/>
            <person name="Henrissat B."/>
            <person name="Grigoriev I.V."/>
            <person name="Hibbett D."/>
            <person name="Nagy L.G."/>
            <person name="Martin F.M."/>
        </authorList>
    </citation>
    <scope>NUCLEOTIDE SEQUENCE</scope>
    <source>
        <strain evidence="1">BED1</strain>
    </source>
</reference>
<organism evidence="1 2">
    <name type="scientific">Boletus edulis BED1</name>
    <dbReference type="NCBI Taxonomy" id="1328754"/>
    <lineage>
        <taxon>Eukaryota</taxon>
        <taxon>Fungi</taxon>
        <taxon>Dikarya</taxon>
        <taxon>Basidiomycota</taxon>
        <taxon>Agaricomycotina</taxon>
        <taxon>Agaricomycetes</taxon>
        <taxon>Agaricomycetidae</taxon>
        <taxon>Boletales</taxon>
        <taxon>Boletineae</taxon>
        <taxon>Boletaceae</taxon>
        <taxon>Boletoideae</taxon>
        <taxon>Boletus</taxon>
    </lineage>
</organism>
<dbReference type="Proteomes" id="UP001194468">
    <property type="component" value="Unassembled WGS sequence"/>
</dbReference>
<name>A0AAD4BVR3_BOLED</name>
<accession>A0AAD4BVR3</accession>
<comment type="caution">
    <text evidence="1">The sequence shown here is derived from an EMBL/GenBank/DDBJ whole genome shotgun (WGS) entry which is preliminary data.</text>
</comment>
<sequence>MPLVTSVIDDKSPLISYDSTWTAGTALDSFATDYYRGTFTINNVTDGLASFSFNGTAIWIYGANRPNHGSYTVQVDSATYSGLDGAGNNLFQQSLFNISSLNQEMHTVKLTNTASGGLYVDIDMIVWQSQVGNMGDQLVSEAVQDTDSRFQFQEPAWSTASSGDINFGLFSNGTGQ</sequence>
<reference evidence="1" key="2">
    <citation type="journal article" date="2020" name="Nat. Commun.">
        <title>Large-scale genome sequencing of mycorrhizal fungi provides insights into the early evolution of symbiotic traits.</title>
        <authorList>
            <person name="Miyauchi S."/>
            <person name="Kiss E."/>
            <person name="Kuo A."/>
            <person name="Drula E."/>
            <person name="Kohler A."/>
            <person name="Sanchez-Garcia M."/>
            <person name="Morin E."/>
            <person name="Andreopoulos B."/>
            <person name="Barry K.W."/>
            <person name="Bonito G."/>
            <person name="Buee M."/>
            <person name="Carver A."/>
            <person name="Chen C."/>
            <person name="Cichocki N."/>
            <person name="Clum A."/>
            <person name="Culley D."/>
            <person name="Crous P.W."/>
            <person name="Fauchery L."/>
            <person name="Girlanda M."/>
            <person name="Hayes R.D."/>
            <person name="Keri Z."/>
            <person name="LaButti K."/>
            <person name="Lipzen A."/>
            <person name="Lombard V."/>
            <person name="Magnuson J."/>
            <person name="Maillard F."/>
            <person name="Murat C."/>
            <person name="Nolan M."/>
            <person name="Ohm R.A."/>
            <person name="Pangilinan J."/>
            <person name="Pereira M.F."/>
            <person name="Perotto S."/>
            <person name="Peter M."/>
            <person name="Pfister S."/>
            <person name="Riley R."/>
            <person name="Sitrit Y."/>
            <person name="Stielow J.B."/>
            <person name="Szollosi G."/>
            <person name="Zifcakova L."/>
            <person name="Stursova M."/>
            <person name="Spatafora J.W."/>
            <person name="Tedersoo L."/>
            <person name="Vaario L.M."/>
            <person name="Yamada A."/>
            <person name="Yan M."/>
            <person name="Wang P."/>
            <person name="Xu J."/>
            <person name="Bruns T."/>
            <person name="Baldrian P."/>
            <person name="Vilgalys R."/>
            <person name="Dunand C."/>
            <person name="Henrissat B."/>
            <person name="Grigoriev I.V."/>
            <person name="Hibbett D."/>
            <person name="Nagy L.G."/>
            <person name="Martin F.M."/>
        </authorList>
    </citation>
    <scope>NUCLEOTIDE SEQUENCE</scope>
    <source>
        <strain evidence="1">BED1</strain>
    </source>
</reference>
<dbReference type="Gene3D" id="2.60.120.260">
    <property type="entry name" value="Galactose-binding domain-like"/>
    <property type="match status" value="1"/>
</dbReference>
<dbReference type="AlphaFoldDB" id="A0AAD4BVR3"/>
<dbReference type="EMBL" id="WHUW01000010">
    <property type="protein sequence ID" value="KAF8441349.1"/>
    <property type="molecule type" value="Genomic_DNA"/>
</dbReference>
<gene>
    <name evidence="1" type="ORF">L210DRAFT_850945</name>
</gene>
<proteinExistence type="predicted"/>
<protein>
    <submittedName>
        <fullName evidence="1">Uncharacterized protein</fullName>
    </submittedName>
</protein>